<evidence type="ECO:0000259" key="8">
    <source>
        <dbReference type="Pfam" id="PF22578"/>
    </source>
</evidence>
<keyword evidence="1" id="KW-0444">Lipid biosynthesis</keyword>
<dbReference type="SUPFAM" id="SSF51905">
    <property type="entry name" value="FAD/NAD(P)-binding domain"/>
    <property type="match status" value="1"/>
</dbReference>
<keyword evidence="7" id="KW-1208">Phospholipid metabolism</keyword>
<reference evidence="9" key="1">
    <citation type="journal article" date="2014" name="Genome Biol. Evol.">
        <title>Pangenome evidence for extensive interdomain horizontal transfer affecting lineage core and shell genes in uncultured planktonic thaumarchaeota and euryarchaeota.</title>
        <authorList>
            <person name="Deschamps P."/>
            <person name="Zivanovic Y."/>
            <person name="Moreira D."/>
            <person name="Rodriguez-Valera F."/>
            <person name="Lopez-Garcia P."/>
        </authorList>
    </citation>
    <scope>NUCLEOTIDE SEQUENCE</scope>
</reference>
<evidence type="ECO:0000256" key="4">
    <source>
        <dbReference type="ARBA" id="ARBA00023002"/>
    </source>
</evidence>
<keyword evidence="6" id="KW-0594">Phospholipid biosynthesis</keyword>
<dbReference type="GO" id="GO:0016628">
    <property type="term" value="F:oxidoreductase activity, acting on the CH-CH group of donors, NAD or NADP as acceptor"/>
    <property type="evidence" value="ECO:0007669"/>
    <property type="project" value="InterPro"/>
</dbReference>
<keyword evidence="3" id="KW-0274">FAD</keyword>
<dbReference type="PANTHER" id="PTHR42685:SF18">
    <property type="entry name" value="DIGERANYLGERANYLGLYCEROPHOSPHOLIPID REDUCTASE"/>
    <property type="match status" value="1"/>
</dbReference>
<keyword evidence="2" id="KW-0285">Flavoprotein</keyword>
<dbReference type="InterPro" id="IPR011777">
    <property type="entry name" value="Geranylgeranyl_Rdtase_fam"/>
</dbReference>
<keyword evidence="4" id="KW-0560">Oxidoreductase</keyword>
<dbReference type="PANTHER" id="PTHR42685">
    <property type="entry name" value="GERANYLGERANYL DIPHOSPHATE REDUCTASE"/>
    <property type="match status" value="1"/>
</dbReference>
<evidence type="ECO:0000256" key="6">
    <source>
        <dbReference type="ARBA" id="ARBA00023209"/>
    </source>
</evidence>
<sequence>MSEELLEYDVVVVGAGPAGSNAAYECAKNGYKVIVLEEDPVVGVPVQCGEGLSCFALQHLDIKPDDGFVSANISRLRVIFTNGNWMSVHDGGYELDRDKFDQFLVKRATDAGSELLTSAKVIEFDSKEKILKVTYNKKIMSVKAKIVIGADGPKSNIAAWSGLLQKDQWRDKLIRAYELKMEGVDVNGFDMYFDVDIAPGGYVWVFQKGENIANVGIATTAKDTANRLDKFIQQKKIDGKVIGKTAGAIPYKGPLKKTYSDGILIAGDAAGSTNPVFLGGISTAMQTGSLAGKTAAESLKIGDFSEGFLSRYQKRWKKLPLADKSLLETAKIMHEFTPEMWEKMGELVGKSDVTNITTLGKLRVVLKAFYPKYWSLIPVVPYMPTVMKAFSITRKWGW</sequence>
<dbReference type="EMBL" id="KF900305">
    <property type="protein sequence ID" value="AIE90339.1"/>
    <property type="molecule type" value="Genomic_DNA"/>
</dbReference>
<dbReference type="Pfam" id="PF12831">
    <property type="entry name" value="FAD_oxidored"/>
    <property type="match status" value="1"/>
</dbReference>
<accession>A0A075FGB7</accession>
<dbReference type="InterPro" id="IPR050407">
    <property type="entry name" value="Geranylgeranyl_reductase"/>
</dbReference>
<evidence type="ECO:0000313" key="9">
    <source>
        <dbReference type="EMBL" id="AIE90339.1"/>
    </source>
</evidence>
<dbReference type="PRINTS" id="PR00420">
    <property type="entry name" value="RNGMNOXGNASE"/>
</dbReference>
<evidence type="ECO:0000256" key="5">
    <source>
        <dbReference type="ARBA" id="ARBA00023098"/>
    </source>
</evidence>
<dbReference type="GO" id="GO:0008654">
    <property type="term" value="P:phospholipid biosynthetic process"/>
    <property type="evidence" value="ECO:0007669"/>
    <property type="project" value="UniProtKB-KW"/>
</dbReference>
<dbReference type="Pfam" id="PF22578">
    <property type="entry name" value="GGR_cat"/>
    <property type="match status" value="1"/>
</dbReference>
<dbReference type="AlphaFoldDB" id="A0A075FGB7"/>
<keyword evidence="5" id="KW-0443">Lipid metabolism</keyword>
<name>A0A075FGB7_9ARCH</name>
<evidence type="ECO:0000256" key="3">
    <source>
        <dbReference type="ARBA" id="ARBA00022827"/>
    </source>
</evidence>
<evidence type="ECO:0000256" key="1">
    <source>
        <dbReference type="ARBA" id="ARBA00022516"/>
    </source>
</evidence>
<evidence type="ECO:0000256" key="7">
    <source>
        <dbReference type="ARBA" id="ARBA00023264"/>
    </source>
</evidence>
<evidence type="ECO:0000256" key="2">
    <source>
        <dbReference type="ARBA" id="ARBA00022630"/>
    </source>
</evidence>
<dbReference type="InterPro" id="IPR054715">
    <property type="entry name" value="GGR_cat"/>
</dbReference>
<organism evidence="9">
    <name type="scientific">uncultured marine thaumarchaeote AD1000_02_C08</name>
    <dbReference type="NCBI Taxonomy" id="1455880"/>
    <lineage>
        <taxon>Archaea</taxon>
        <taxon>Nitrososphaerota</taxon>
        <taxon>environmental samples</taxon>
    </lineage>
</organism>
<dbReference type="InterPro" id="IPR036188">
    <property type="entry name" value="FAD/NAD-bd_sf"/>
</dbReference>
<dbReference type="NCBIfam" id="TIGR02032">
    <property type="entry name" value="GG-red-SF"/>
    <property type="match status" value="1"/>
</dbReference>
<protein>
    <submittedName>
        <fullName evidence="9">Dehydrogenase (Flavoprotein)</fullName>
    </submittedName>
</protein>
<dbReference type="Gene3D" id="3.50.50.60">
    <property type="entry name" value="FAD/NAD(P)-binding domain"/>
    <property type="match status" value="1"/>
</dbReference>
<proteinExistence type="predicted"/>
<feature type="domain" description="Digeranylgeranylglycerophospholipid reductase catalytic" evidence="8">
    <location>
        <begin position="181"/>
        <end position="247"/>
    </location>
</feature>